<name>A0A915XI98_9BACT</name>
<gene>
    <name evidence="7" type="ORF">GF1_13260</name>
</gene>
<evidence type="ECO:0000256" key="5">
    <source>
        <dbReference type="SAM" id="Phobius"/>
    </source>
</evidence>
<dbReference type="Pfam" id="PF01609">
    <property type="entry name" value="DDE_Tnp_1"/>
    <property type="match status" value="1"/>
</dbReference>
<dbReference type="PANTHER" id="PTHR33258">
    <property type="entry name" value="TRANSPOSASE INSL FOR INSERTION SEQUENCE ELEMENT IS186A-RELATED"/>
    <property type="match status" value="1"/>
</dbReference>
<keyword evidence="5" id="KW-0472">Membrane</keyword>
<protein>
    <recommendedName>
        <fullName evidence="6">Transposase IS4-like domain-containing protein</fullName>
    </recommendedName>
</protein>
<comment type="similarity">
    <text evidence="1">Belongs to the transposase 11 family.</text>
</comment>
<keyword evidence="2" id="KW-0815">Transposition</keyword>
<evidence type="ECO:0000256" key="4">
    <source>
        <dbReference type="ARBA" id="ARBA00023172"/>
    </source>
</evidence>
<feature type="transmembrane region" description="Helical" evidence="5">
    <location>
        <begin position="204"/>
        <end position="223"/>
    </location>
</feature>
<dbReference type="SUPFAM" id="SSF53098">
    <property type="entry name" value="Ribonuclease H-like"/>
    <property type="match status" value="1"/>
</dbReference>
<dbReference type="PANTHER" id="PTHR33258:SF1">
    <property type="entry name" value="TRANSPOSASE INSL FOR INSERTION SEQUENCE ELEMENT IS186A-RELATED"/>
    <property type="match status" value="1"/>
</dbReference>
<dbReference type="EMBL" id="AP024233">
    <property type="protein sequence ID" value="BCO08950.1"/>
    <property type="molecule type" value="Genomic_DNA"/>
</dbReference>
<keyword evidence="5" id="KW-0812">Transmembrane</keyword>
<evidence type="ECO:0000256" key="1">
    <source>
        <dbReference type="ARBA" id="ARBA00010075"/>
    </source>
</evidence>
<evidence type="ECO:0000259" key="6">
    <source>
        <dbReference type="Pfam" id="PF01609"/>
    </source>
</evidence>
<dbReference type="Proteomes" id="UP001063350">
    <property type="component" value="Chromosome"/>
</dbReference>
<evidence type="ECO:0000256" key="3">
    <source>
        <dbReference type="ARBA" id="ARBA00023125"/>
    </source>
</evidence>
<keyword evidence="4" id="KW-0233">DNA recombination</keyword>
<sequence>MYAPKHRFKFNGKLYLLDATVVDLCLSVFPWAKFRKTKGAIKLHVGLDGDGYLPEFKDLTEGKFHESRWAKVLKLPRGSMAVFDMGYTDYQWYQTLMEGGIFFVTRLKRNAKIQHLRKRPGRKPTGVSVDQAILLGDIPKPLRLIVYQDPDTGKEFRFVTNADHLDARTITELYKERWQIELFFKWIKQNLKIKTFLGTSRNAVLTQIWIALSVYLLLAFLKFKAKLSSSMQQILRLLQLNLFERRNLIELFEPPGKQPTVSPQLLLWEKV</sequence>
<dbReference type="InterPro" id="IPR012337">
    <property type="entry name" value="RNaseH-like_sf"/>
</dbReference>
<dbReference type="GO" id="GO:0006313">
    <property type="term" value="P:DNA transposition"/>
    <property type="evidence" value="ECO:0007669"/>
    <property type="project" value="InterPro"/>
</dbReference>
<evidence type="ECO:0000256" key="2">
    <source>
        <dbReference type="ARBA" id="ARBA00022578"/>
    </source>
</evidence>
<dbReference type="AlphaFoldDB" id="A0A915XI98"/>
<keyword evidence="3" id="KW-0238">DNA-binding</keyword>
<keyword evidence="5" id="KW-1133">Transmembrane helix</keyword>
<reference evidence="7" key="1">
    <citation type="submission" date="2020-12" db="EMBL/GenBank/DDBJ databases">
        <title>Desulfobium dissulfuricans gen. nov., sp. nov., a novel mesophilic, sulfate-reducing bacterium isolated from a deep-sea hydrothermal vent.</title>
        <authorList>
            <person name="Hashimoto Y."/>
            <person name="Tame A."/>
            <person name="Sawayama S."/>
            <person name="Miyazaki J."/>
            <person name="Takai K."/>
            <person name="Nakagawa S."/>
        </authorList>
    </citation>
    <scope>NUCLEOTIDE SEQUENCE</scope>
    <source>
        <strain evidence="7">GF1</strain>
    </source>
</reference>
<dbReference type="InterPro" id="IPR002559">
    <property type="entry name" value="Transposase_11"/>
</dbReference>
<dbReference type="NCBIfam" id="NF033592">
    <property type="entry name" value="transpos_IS4_1"/>
    <property type="match status" value="1"/>
</dbReference>
<evidence type="ECO:0000313" key="8">
    <source>
        <dbReference type="Proteomes" id="UP001063350"/>
    </source>
</evidence>
<organism evidence="7 8">
    <name type="scientific">Desulfolithobacter dissulfuricans</name>
    <dbReference type="NCBI Taxonomy" id="2795293"/>
    <lineage>
        <taxon>Bacteria</taxon>
        <taxon>Pseudomonadati</taxon>
        <taxon>Thermodesulfobacteriota</taxon>
        <taxon>Desulfobulbia</taxon>
        <taxon>Desulfobulbales</taxon>
        <taxon>Desulfobulbaceae</taxon>
        <taxon>Desulfolithobacter</taxon>
    </lineage>
</organism>
<keyword evidence="8" id="KW-1185">Reference proteome</keyword>
<feature type="domain" description="Transposase IS4-like" evidence="6">
    <location>
        <begin position="15"/>
        <end position="217"/>
    </location>
</feature>
<proteinExistence type="inferred from homology"/>
<dbReference type="InterPro" id="IPR047952">
    <property type="entry name" value="Transpos_IS4"/>
</dbReference>
<accession>A0A915XI98</accession>
<dbReference type="Gene3D" id="3.90.350.10">
    <property type="entry name" value="Transposase Inhibitor Protein From Tn5, Chain A, domain 1"/>
    <property type="match status" value="1"/>
</dbReference>
<dbReference type="KEGG" id="ddu:GF1_13260"/>
<dbReference type="GO" id="GO:0003677">
    <property type="term" value="F:DNA binding"/>
    <property type="evidence" value="ECO:0007669"/>
    <property type="project" value="UniProtKB-KW"/>
</dbReference>
<evidence type="ECO:0000313" key="7">
    <source>
        <dbReference type="EMBL" id="BCO08950.1"/>
    </source>
</evidence>
<dbReference type="GO" id="GO:0004803">
    <property type="term" value="F:transposase activity"/>
    <property type="evidence" value="ECO:0007669"/>
    <property type="project" value="InterPro"/>
</dbReference>